<dbReference type="SMART" id="SM00271">
    <property type="entry name" value="DnaJ"/>
    <property type="match status" value="1"/>
</dbReference>
<dbReference type="Gene3D" id="1.10.287.110">
    <property type="entry name" value="DnaJ domain"/>
    <property type="match status" value="1"/>
</dbReference>
<evidence type="ECO:0000259" key="2">
    <source>
        <dbReference type="PROSITE" id="PS50076"/>
    </source>
</evidence>
<dbReference type="GO" id="GO:0071218">
    <property type="term" value="P:cellular response to misfolded protein"/>
    <property type="evidence" value="ECO:0007669"/>
    <property type="project" value="TreeGrafter"/>
</dbReference>
<dbReference type="PRINTS" id="PR00625">
    <property type="entry name" value="JDOMAIN"/>
</dbReference>
<dbReference type="PANTHER" id="PTHR43908">
    <property type="entry name" value="AT29763P-RELATED"/>
    <property type="match status" value="1"/>
</dbReference>
<dbReference type="InterPro" id="IPR018253">
    <property type="entry name" value="DnaJ_domain_CS"/>
</dbReference>
<dbReference type="InterPro" id="IPR051100">
    <property type="entry name" value="DnaJ_subfamily_B/C"/>
</dbReference>
<sequence length="415" mass="45914">MATEWQKPLGGAQRSANFYSLLNVEDNASIAELRVAYRRALLKAHPDRGGTSEAFRLVRQAFEVLSNPAERNLYDRNFGGPAGSGKGGPSSKLKRRPSTTADEIDPRKGKVTRDSKESLANLHDVLRAMGKPMRDQEIAKMQEGVRAELLRFMEAKQATKQAAKCDEQPVYSVGSSSMRLRSFRDSAGQEKFSVQLDIDCLRAYTRQAPLEAAIEHQLVLSDLQEKLLKADVSLWSPPFRICQIFDDVLASHAAAVSSLGLSLFLQTRASEWVPNTYCLTSPVICFDEAVALRHRLITARATSWDMLRQAWVALLQTGKYSMTVREASQYVDKAREELLQRRLAQAIMSVQKMLSRVEEPSAEERMQIDCQKGGEGSSSMGLTAAALKAHAAACATKPCSEWPFANLATKSDPTS</sequence>
<feature type="compositionally biased region" description="Basic and acidic residues" evidence="1">
    <location>
        <begin position="104"/>
        <end position="117"/>
    </location>
</feature>
<organism evidence="3 4">
    <name type="scientific">Symbiodinium natans</name>
    <dbReference type="NCBI Taxonomy" id="878477"/>
    <lineage>
        <taxon>Eukaryota</taxon>
        <taxon>Sar</taxon>
        <taxon>Alveolata</taxon>
        <taxon>Dinophyceae</taxon>
        <taxon>Suessiales</taxon>
        <taxon>Symbiodiniaceae</taxon>
        <taxon>Symbiodinium</taxon>
    </lineage>
</organism>
<proteinExistence type="predicted"/>
<dbReference type="InterPro" id="IPR001623">
    <property type="entry name" value="DnaJ_domain"/>
</dbReference>
<dbReference type="SUPFAM" id="SSF46565">
    <property type="entry name" value="Chaperone J-domain"/>
    <property type="match status" value="1"/>
</dbReference>
<comment type="caution">
    <text evidence="3">The sequence shown here is derived from an EMBL/GenBank/DDBJ whole genome shotgun (WGS) entry which is preliminary data.</text>
</comment>
<evidence type="ECO:0000256" key="1">
    <source>
        <dbReference type="SAM" id="MobiDB-lite"/>
    </source>
</evidence>
<reference evidence="3" key="1">
    <citation type="submission" date="2021-02" db="EMBL/GenBank/DDBJ databases">
        <authorList>
            <person name="Dougan E. K."/>
            <person name="Rhodes N."/>
            <person name="Thang M."/>
            <person name="Chan C."/>
        </authorList>
    </citation>
    <scope>NUCLEOTIDE SEQUENCE</scope>
</reference>
<dbReference type="EMBL" id="CAJNDS010002199">
    <property type="protein sequence ID" value="CAE7368642.1"/>
    <property type="molecule type" value="Genomic_DNA"/>
</dbReference>
<dbReference type="GO" id="GO:0030544">
    <property type="term" value="F:Hsp70 protein binding"/>
    <property type="evidence" value="ECO:0007669"/>
    <property type="project" value="TreeGrafter"/>
</dbReference>
<dbReference type="CDD" id="cd06257">
    <property type="entry name" value="DnaJ"/>
    <property type="match status" value="1"/>
</dbReference>
<dbReference type="Pfam" id="PF00226">
    <property type="entry name" value="DnaJ"/>
    <property type="match status" value="1"/>
</dbReference>
<name>A0A812PY12_9DINO</name>
<feature type="region of interest" description="Disordered" evidence="1">
    <location>
        <begin position="73"/>
        <end position="117"/>
    </location>
</feature>
<accession>A0A812PY12</accession>
<dbReference type="PROSITE" id="PS00636">
    <property type="entry name" value="DNAJ_1"/>
    <property type="match status" value="1"/>
</dbReference>
<dbReference type="OrthoDB" id="310752at2759"/>
<gene>
    <name evidence="3" type="primary">DNAJ1</name>
    <name evidence="3" type="ORF">SNAT2548_LOCUS20066</name>
</gene>
<dbReference type="PROSITE" id="PS50076">
    <property type="entry name" value="DNAJ_2"/>
    <property type="match status" value="1"/>
</dbReference>
<feature type="domain" description="J" evidence="2">
    <location>
        <begin position="17"/>
        <end position="78"/>
    </location>
</feature>
<dbReference type="PANTHER" id="PTHR43908:SF3">
    <property type="entry name" value="AT29763P-RELATED"/>
    <property type="match status" value="1"/>
</dbReference>
<evidence type="ECO:0000313" key="3">
    <source>
        <dbReference type="EMBL" id="CAE7368642.1"/>
    </source>
</evidence>
<dbReference type="Proteomes" id="UP000604046">
    <property type="component" value="Unassembled WGS sequence"/>
</dbReference>
<keyword evidence="4" id="KW-1185">Reference proteome</keyword>
<dbReference type="InterPro" id="IPR036869">
    <property type="entry name" value="J_dom_sf"/>
</dbReference>
<dbReference type="GO" id="GO:0005789">
    <property type="term" value="C:endoplasmic reticulum membrane"/>
    <property type="evidence" value="ECO:0007669"/>
    <property type="project" value="TreeGrafter"/>
</dbReference>
<protein>
    <submittedName>
        <fullName evidence="3">DNAJ1 protein</fullName>
    </submittedName>
</protein>
<dbReference type="AlphaFoldDB" id="A0A812PY12"/>
<evidence type="ECO:0000313" key="4">
    <source>
        <dbReference type="Proteomes" id="UP000604046"/>
    </source>
</evidence>